<organism evidence="2 3">
    <name type="scientific">Marinobacter aromaticivorans</name>
    <dbReference type="NCBI Taxonomy" id="1494078"/>
    <lineage>
        <taxon>Bacteria</taxon>
        <taxon>Pseudomonadati</taxon>
        <taxon>Pseudomonadota</taxon>
        <taxon>Gammaproteobacteria</taxon>
        <taxon>Pseudomonadales</taxon>
        <taxon>Marinobacteraceae</taxon>
        <taxon>Marinobacter</taxon>
    </lineage>
</organism>
<dbReference type="PANTHER" id="PTHR43798:SF33">
    <property type="entry name" value="HYDROLASE, PUTATIVE (AFU_ORTHOLOGUE AFUA_2G14860)-RELATED"/>
    <property type="match status" value="1"/>
</dbReference>
<reference evidence="3" key="1">
    <citation type="journal article" date="2019" name="Int. J. Syst. Evol. Microbiol.">
        <title>The Global Catalogue of Microorganisms (GCM) 10K type strain sequencing project: providing services to taxonomists for standard genome sequencing and annotation.</title>
        <authorList>
            <consortium name="The Broad Institute Genomics Platform"/>
            <consortium name="The Broad Institute Genome Sequencing Center for Infectious Disease"/>
            <person name="Wu L."/>
            <person name="Ma J."/>
        </authorList>
    </citation>
    <scope>NUCLEOTIDE SEQUENCE [LARGE SCALE GENOMIC DNA]</scope>
    <source>
        <strain evidence="3">CCUG 60559</strain>
    </source>
</reference>
<dbReference type="GO" id="GO:0016787">
    <property type="term" value="F:hydrolase activity"/>
    <property type="evidence" value="ECO:0007669"/>
    <property type="project" value="UniProtKB-KW"/>
</dbReference>
<dbReference type="Gene3D" id="3.40.50.1820">
    <property type="entry name" value="alpha/beta hydrolase"/>
    <property type="match status" value="1"/>
</dbReference>
<sequence length="268" mass="29740">MPSISAHERYVTTSAGELYVKIWEPVTASDAATTSPIVLFHDSLGSVELWRDFPEQLALSVDRQIIAYDRPGFGRSYPRTDVLEADFIINEATGPFTAIRNELGIEDFIALGHSVGGAMAAVCAATFPDDCVALITEAAQAFVEDRTVQGIRNAGQVFAEEGQLDRLKKYHGAKADWVLRAWTDTWLSEDFQHWTMNETLARVTCPVLAIHGEDDEYGSEAHPERYTSLPAGPCVMELLRECGHVPHREKPEVVTGVIREFITRYTAV</sequence>
<evidence type="ECO:0000259" key="1">
    <source>
        <dbReference type="Pfam" id="PF00561"/>
    </source>
</evidence>
<dbReference type="EMBL" id="JBHTBD010000005">
    <property type="protein sequence ID" value="MFC7295818.1"/>
    <property type="molecule type" value="Genomic_DNA"/>
</dbReference>
<dbReference type="InterPro" id="IPR029058">
    <property type="entry name" value="AB_hydrolase_fold"/>
</dbReference>
<dbReference type="InterPro" id="IPR050266">
    <property type="entry name" value="AB_hydrolase_sf"/>
</dbReference>
<proteinExistence type="predicted"/>
<evidence type="ECO:0000313" key="2">
    <source>
        <dbReference type="EMBL" id="MFC7295818.1"/>
    </source>
</evidence>
<comment type="caution">
    <text evidence="2">The sequence shown here is derived from an EMBL/GenBank/DDBJ whole genome shotgun (WGS) entry which is preliminary data.</text>
</comment>
<keyword evidence="2" id="KW-0378">Hydrolase</keyword>
<dbReference type="PANTHER" id="PTHR43798">
    <property type="entry name" value="MONOACYLGLYCEROL LIPASE"/>
    <property type="match status" value="1"/>
</dbReference>
<gene>
    <name evidence="2" type="ORF">ACFQQA_13910</name>
</gene>
<dbReference type="Proteomes" id="UP001596506">
    <property type="component" value="Unassembled WGS sequence"/>
</dbReference>
<feature type="domain" description="AB hydrolase-1" evidence="1">
    <location>
        <begin position="36"/>
        <end position="248"/>
    </location>
</feature>
<keyword evidence="3" id="KW-1185">Reference proteome</keyword>
<dbReference type="Pfam" id="PF00561">
    <property type="entry name" value="Abhydrolase_1"/>
    <property type="match status" value="1"/>
</dbReference>
<dbReference type="RefSeq" id="WP_100688783.1">
    <property type="nucleotide sequence ID" value="NZ_JBHTBD010000005.1"/>
</dbReference>
<name>A0ABW2IY50_9GAMM</name>
<evidence type="ECO:0000313" key="3">
    <source>
        <dbReference type="Proteomes" id="UP001596506"/>
    </source>
</evidence>
<dbReference type="InterPro" id="IPR000073">
    <property type="entry name" value="AB_hydrolase_1"/>
</dbReference>
<dbReference type="SUPFAM" id="SSF53474">
    <property type="entry name" value="alpha/beta-Hydrolases"/>
    <property type="match status" value="1"/>
</dbReference>
<protein>
    <submittedName>
        <fullName evidence="2">Alpha/beta fold hydrolase</fullName>
    </submittedName>
</protein>
<accession>A0ABW2IY50</accession>